<dbReference type="Proteomes" id="UP000310158">
    <property type="component" value="Unassembled WGS sequence"/>
</dbReference>
<organism evidence="2 3">
    <name type="scientific">Bondarzewia mesenterica</name>
    <dbReference type="NCBI Taxonomy" id="1095465"/>
    <lineage>
        <taxon>Eukaryota</taxon>
        <taxon>Fungi</taxon>
        <taxon>Dikarya</taxon>
        <taxon>Basidiomycota</taxon>
        <taxon>Agaricomycotina</taxon>
        <taxon>Agaricomycetes</taxon>
        <taxon>Russulales</taxon>
        <taxon>Bondarzewiaceae</taxon>
        <taxon>Bondarzewia</taxon>
    </lineage>
</organism>
<feature type="region of interest" description="Disordered" evidence="1">
    <location>
        <begin position="38"/>
        <end position="74"/>
    </location>
</feature>
<evidence type="ECO:0000313" key="2">
    <source>
        <dbReference type="EMBL" id="THH04822.1"/>
    </source>
</evidence>
<dbReference type="AlphaFoldDB" id="A0A4S4L0P8"/>
<evidence type="ECO:0000256" key="1">
    <source>
        <dbReference type="SAM" id="MobiDB-lite"/>
    </source>
</evidence>
<proteinExistence type="predicted"/>
<keyword evidence="3" id="KW-1185">Reference proteome</keyword>
<comment type="caution">
    <text evidence="2">The sequence shown here is derived from an EMBL/GenBank/DDBJ whole genome shotgun (WGS) entry which is preliminary data.</text>
</comment>
<accession>A0A4S4L0P8</accession>
<name>A0A4S4L0P8_9AGAM</name>
<reference evidence="2 3" key="1">
    <citation type="submission" date="2019-02" db="EMBL/GenBank/DDBJ databases">
        <title>Genome sequencing of the rare red list fungi Bondarzewia mesenterica.</title>
        <authorList>
            <person name="Buettner E."/>
            <person name="Kellner H."/>
        </authorList>
    </citation>
    <scope>NUCLEOTIDE SEQUENCE [LARGE SCALE GENOMIC DNA]</scope>
    <source>
        <strain evidence="2 3">DSM 108281</strain>
    </source>
</reference>
<dbReference type="EMBL" id="SGPL01001097">
    <property type="protein sequence ID" value="THH04822.1"/>
    <property type="molecule type" value="Genomic_DNA"/>
</dbReference>
<sequence length="74" mass="7672">MSDLELASRAVQAAARSNVQWATSRFSKAVRSSGAASIRLPGLGEHDPVEGSTVNSDGGTGRPSRFAVGNTEIE</sequence>
<evidence type="ECO:0000313" key="3">
    <source>
        <dbReference type="Proteomes" id="UP000310158"/>
    </source>
</evidence>
<gene>
    <name evidence="2" type="ORF">EW146_g10075</name>
</gene>
<protein>
    <submittedName>
        <fullName evidence="2">Uncharacterized protein</fullName>
    </submittedName>
</protein>